<dbReference type="EMBL" id="LATX01001374">
    <property type="protein sequence ID" value="KTB42170.1"/>
    <property type="molecule type" value="Genomic_DNA"/>
</dbReference>
<accession>A0A0W0G0V6</accession>
<name>A0A0W0G0V6_MONRR</name>
<protein>
    <submittedName>
        <fullName evidence="1">Uncharacterized protein</fullName>
    </submittedName>
</protein>
<dbReference type="AlphaFoldDB" id="A0A0W0G0V6"/>
<comment type="caution">
    <text evidence="1">The sequence shown here is derived from an EMBL/GenBank/DDBJ whole genome shotgun (WGS) entry which is preliminary data.</text>
</comment>
<reference evidence="1 2" key="1">
    <citation type="submission" date="2015-12" db="EMBL/GenBank/DDBJ databases">
        <title>Draft genome sequence of Moniliophthora roreri, the causal agent of frosty pod rot of cacao.</title>
        <authorList>
            <person name="Aime M.C."/>
            <person name="Diaz-Valderrama J.R."/>
            <person name="Kijpornyongpan T."/>
            <person name="Phillips-Mora W."/>
        </authorList>
    </citation>
    <scope>NUCLEOTIDE SEQUENCE [LARGE SCALE GENOMIC DNA]</scope>
    <source>
        <strain evidence="1 2">MCA 2952</strain>
    </source>
</reference>
<organism evidence="1 2">
    <name type="scientific">Moniliophthora roreri</name>
    <name type="common">Frosty pod rot fungus</name>
    <name type="synonym">Monilia roreri</name>
    <dbReference type="NCBI Taxonomy" id="221103"/>
    <lineage>
        <taxon>Eukaryota</taxon>
        <taxon>Fungi</taxon>
        <taxon>Dikarya</taxon>
        <taxon>Basidiomycota</taxon>
        <taxon>Agaricomycotina</taxon>
        <taxon>Agaricomycetes</taxon>
        <taxon>Agaricomycetidae</taxon>
        <taxon>Agaricales</taxon>
        <taxon>Marasmiineae</taxon>
        <taxon>Marasmiaceae</taxon>
        <taxon>Moniliophthora</taxon>
    </lineage>
</organism>
<gene>
    <name evidence="1" type="ORF">WG66_5236</name>
</gene>
<proteinExistence type="predicted"/>
<evidence type="ECO:0000313" key="1">
    <source>
        <dbReference type="EMBL" id="KTB42170.1"/>
    </source>
</evidence>
<sequence length="32" mass="3600">MLKEKIQIIESRTPGGIDTHTDMVRYPSGQTP</sequence>
<evidence type="ECO:0000313" key="2">
    <source>
        <dbReference type="Proteomes" id="UP000054988"/>
    </source>
</evidence>
<dbReference type="Proteomes" id="UP000054988">
    <property type="component" value="Unassembled WGS sequence"/>
</dbReference>